<evidence type="ECO:0000256" key="7">
    <source>
        <dbReference type="RuleBase" id="RU363032"/>
    </source>
</evidence>
<dbReference type="PROSITE" id="PS50928">
    <property type="entry name" value="ABC_TM1"/>
    <property type="match status" value="1"/>
</dbReference>
<evidence type="ECO:0000256" key="5">
    <source>
        <dbReference type="ARBA" id="ARBA00022989"/>
    </source>
</evidence>
<keyword evidence="6 7" id="KW-0472">Membrane</keyword>
<dbReference type="Gene3D" id="1.10.3720.10">
    <property type="entry name" value="MetI-like"/>
    <property type="match status" value="1"/>
</dbReference>
<sequence length="295" mass="32798">MGTMGNKPIEKIKNLIIFALPGILIFLAVVIVPFLYGFYLTLTDWNGVTATKNIIGLSNYAEVFKDTDFWSSMGLTLKYVFFSVILVNLVAFMLAYVLTNGLKGQNFFRTGFFTPNLIGGVVLGFIWQFIFSRVLVNFGESTGWGIFSTSWLSNPNKAFWALVIVTVWQLSGYMMLIYIAGFMGLSTDVLEAASIDGATGFQRMYQIIVPLMVPSFVVCLFLTLSRAFMVYDVNLTLTGGEPYGTTRLVAMHVYEKAFTARNYGVGQAEALFLFLIVAVISGLQIYLGKKKEVEA</sequence>
<comment type="caution">
    <text evidence="9">The sequence shown here is derived from an EMBL/GenBank/DDBJ whole genome shotgun (WGS) entry which is preliminary data.</text>
</comment>
<feature type="transmembrane region" description="Helical" evidence="7">
    <location>
        <begin position="158"/>
        <end position="186"/>
    </location>
</feature>
<evidence type="ECO:0000256" key="3">
    <source>
        <dbReference type="ARBA" id="ARBA00022475"/>
    </source>
</evidence>
<keyword evidence="3" id="KW-1003">Cell membrane</keyword>
<evidence type="ECO:0000313" key="10">
    <source>
        <dbReference type="Proteomes" id="UP000247523"/>
    </source>
</evidence>
<accession>A0A318EN65</accession>
<dbReference type="PANTHER" id="PTHR30193:SF37">
    <property type="entry name" value="INNER MEMBRANE ABC TRANSPORTER PERMEASE PROTEIN YCJO"/>
    <property type="match status" value="1"/>
</dbReference>
<dbReference type="InterPro" id="IPR035906">
    <property type="entry name" value="MetI-like_sf"/>
</dbReference>
<feature type="transmembrane region" description="Helical" evidence="7">
    <location>
        <begin position="12"/>
        <end position="36"/>
    </location>
</feature>
<evidence type="ECO:0000313" key="9">
    <source>
        <dbReference type="EMBL" id="PXV91535.1"/>
    </source>
</evidence>
<dbReference type="PANTHER" id="PTHR30193">
    <property type="entry name" value="ABC TRANSPORTER PERMEASE PROTEIN"/>
    <property type="match status" value="1"/>
</dbReference>
<dbReference type="CDD" id="cd06261">
    <property type="entry name" value="TM_PBP2"/>
    <property type="match status" value="1"/>
</dbReference>
<feature type="transmembrane region" description="Helical" evidence="7">
    <location>
        <begin position="79"/>
        <end position="98"/>
    </location>
</feature>
<feature type="transmembrane region" description="Helical" evidence="7">
    <location>
        <begin position="270"/>
        <end position="287"/>
    </location>
</feature>
<evidence type="ECO:0000256" key="1">
    <source>
        <dbReference type="ARBA" id="ARBA00004651"/>
    </source>
</evidence>
<keyword evidence="5 7" id="KW-1133">Transmembrane helix</keyword>
<protein>
    <submittedName>
        <fullName evidence="9">Carbohydrate ABC transporter membrane protein 1 (CUT1 family)</fullName>
    </submittedName>
</protein>
<dbReference type="InterPro" id="IPR051393">
    <property type="entry name" value="ABC_transporter_permease"/>
</dbReference>
<evidence type="ECO:0000256" key="6">
    <source>
        <dbReference type="ARBA" id="ARBA00023136"/>
    </source>
</evidence>
<evidence type="ECO:0000259" key="8">
    <source>
        <dbReference type="PROSITE" id="PS50928"/>
    </source>
</evidence>
<proteinExistence type="inferred from homology"/>
<dbReference type="Pfam" id="PF00528">
    <property type="entry name" value="BPD_transp_1"/>
    <property type="match status" value="1"/>
</dbReference>
<comment type="subcellular location">
    <subcellularLocation>
        <location evidence="1 7">Cell membrane</location>
        <topology evidence="1 7">Multi-pass membrane protein</topology>
    </subcellularLocation>
</comment>
<dbReference type="Proteomes" id="UP000247523">
    <property type="component" value="Unassembled WGS sequence"/>
</dbReference>
<reference evidence="9 10" key="1">
    <citation type="submission" date="2018-05" db="EMBL/GenBank/DDBJ databases">
        <title>Genomic Encyclopedia of Type Strains, Phase IV (KMG-IV): sequencing the most valuable type-strain genomes for metagenomic binning, comparative biology and taxonomic classification.</title>
        <authorList>
            <person name="Goeker M."/>
        </authorList>
    </citation>
    <scope>NUCLEOTIDE SEQUENCE [LARGE SCALE GENOMIC DNA]</scope>
    <source>
        <strain evidence="9 10">DSM 28816</strain>
    </source>
</reference>
<keyword evidence="4 7" id="KW-0812">Transmembrane</keyword>
<feature type="transmembrane region" description="Helical" evidence="7">
    <location>
        <begin position="110"/>
        <end position="130"/>
    </location>
</feature>
<feature type="transmembrane region" description="Helical" evidence="7">
    <location>
        <begin position="207"/>
        <end position="229"/>
    </location>
</feature>
<keyword evidence="2 7" id="KW-0813">Transport</keyword>
<gene>
    <name evidence="9" type="ORF">C8E03_10392</name>
</gene>
<dbReference type="GO" id="GO:0055085">
    <property type="term" value="P:transmembrane transport"/>
    <property type="evidence" value="ECO:0007669"/>
    <property type="project" value="InterPro"/>
</dbReference>
<comment type="similarity">
    <text evidence="7">Belongs to the binding-protein-dependent transport system permease family.</text>
</comment>
<dbReference type="EMBL" id="QICS01000003">
    <property type="protein sequence ID" value="PXV91535.1"/>
    <property type="molecule type" value="Genomic_DNA"/>
</dbReference>
<evidence type="ECO:0000256" key="4">
    <source>
        <dbReference type="ARBA" id="ARBA00022692"/>
    </source>
</evidence>
<feature type="domain" description="ABC transmembrane type-1" evidence="8">
    <location>
        <begin position="73"/>
        <end position="284"/>
    </location>
</feature>
<evidence type="ECO:0000256" key="2">
    <source>
        <dbReference type="ARBA" id="ARBA00022448"/>
    </source>
</evidence>
<name>A0A318EN65_9FIRM</name>
<dbReference type="SUPFAM" id="SSF161098">
    <property type="entry name" value="MetI-like"/>
    <property type="match status" value="1"/>
</dbReference>
<organism evidence="9 10">
    <name type="scientific">Lachnotalea glycerini</name>
    <dbReference type="NCBI Taxonomy" id="1763509"/>
    <lineage>
        <taxon>Bacteria</taxon>
        <taxon>Bacillati</taxon>
        <taxon>Bacillota</taxon>
        <taxon>Clostridia</taxon>
        <taxon>Lachnospirales</taxon>
        <taxon>Lachnospiraceae</taxon>
        <taxon>Lachnotalea</taxon>
    </lineage>
</organism>
<dbReference type="AlphaFoldDB" id="A0A318EN65"/>
<dbReference type="InterPro" id="IPR000515">
    <property type="entry name" value="MetI-like"/>
</dbReference>
<dbReference type="GO" id="GO:0005886">
    <property type="term" value="C:plasma membrane"/>
    <property type="evidence" value="ECO:0007669"/>
    <property type="project" value="UniProtKB-SubCell"/>
</dbReference>